<organism evidence="1 3">
    <name type="scientific">Saliniramus fredricksonii</name>
    <dbReference type="NCBI Taxonomy" id="1653334"/>
    <lineage>
        <taxon>Bacteria</taxon>
        <taxon>Pseudomonadati</taxon>
        <taxon>Pseudomonadota</taxon>
        <taxon>Alphaproteobacteria</taxon>
        <taxon>Hyphomicrobiales</taxon>
        <taxon>Salinarimonadaceae</taxon>
        <taxon>Saliniramus</taxon>
    </lineage>
</organism>
<dbReference type="AlphaFoldDB" id="A0A0P7YA38"/>
<evidence type="ECO:0000313" key="4">
    <source>
        <dbReference type="Proteomes" id="UP000182800"/>
    </source>
</evidence>
<dbReference type="EMBL" id="FMBM01000002">
    <property type="protein sequence ID" value="SCC81924.1"/>
    <property type="molecule type" value="Genomic_DNA"/>
</dbReference>
<reference evidence="1 3" key="1">
    <citation type="submission" date="2015-09" db="EMBL/GenBank/DDBJ databases">
        <title>Identification and resolution of microdiversity through metagenomic sequencing of parallel consortia.</title>
        <authorList>
            <person name="Nelson W.C."/>
            <person name="Romine M.F."/>
            <person name="Lindemann S.R."/>
        </authorList>
    </citation>
    <scope>NUCLEOTIDE SEQUENCE [LARGE SCALE GENOMIC DNA]</scope>
    <source>
        <strain evidence="1">HL-109</strain>
    </source>
</reference>
<protein>
    <submittedName>
        <fullName evidence="1">Uncharacterized protein</fullName>
    </submittedName>
</protein>
<dbReference type="EMBL" id="LJSX01000011">
    <property type="protein sequence ID" value="KPQ10933.1"/>
    <property type="molecule type" value="Genomic_DNA"/>
</dbReference>
<name>A0A0P7YA38_9HYPH</name>
<evidence type="ECO:0000313" key="1">
    <source>
        <dbReference type="EMBL" id="KPQ10933.1"/>
    </source>
</evidence>
<dbReference type="Proteomes" id="UP000182800">
    <property type="component" value="Unassembled WGS sequence"/>
</dbReference>
<gene>
    <name evidence="2" type="ORF">GA0071312_2895</name>
    <name evidence="1" type="ORF">HLUCCO17_08465</name>
</gene>
<dbReference type="STRING" id="1653334.GA0071312_2895"/>
<comment type="caution">
    <text evidence="1">The sequence shown here is derived from an EMBL/GenBank/DDBJ whole genome shotgun (WGS) entry which is preliminary data.</text>
</comment>
<sequence>MAISETVISEFDLRSISIRLGDKEETWRTIYASRALQVFLADIQVNDPPTRWEADLTPKEQLYELFRVFITGETLRTDNQFHIMRPTDDAVWELKTPDLRIFGWFIAKDQFAGIFGDWADRIKEHGLYAGYRDEITRRRLECGADDTCCVWETEENAVISIRNR</sequence>
<reference evidence="2 4" key="2">
    <citation type="submission" date="2016-08" db="EMBL/GenBank/DDBJ databases">
        <authorList>
            <person name="Varghese N."/>
            <person name="Submissions Spin"/>
        </authorList>
    </citation>
    <scope>NUCLEOTIDE SEQUENCE [LARGE SCALE GENOMIC DNA]</scope>
    <source>
        <strain evidence="2 4">HL-109</strain>
    </source>
</reference>
<dbReference type="Proteomes" id="UP000050497">
    <property type="component" value="Unassembled WGS sequence"/>
</dbReference>
<proteinExistence type="predicted"/>
<evidence type="ECO:0000313" key="2">
    <source>
        <dbReference type="EMBL" id="SCC81924.1"/>
    </source>
</evidence>
<accession>A0A0P7YA38</accession>
<keyword evidence="4" id="KW-1185">Reference proteome</keyword>
<evidence type="ECO:0000313" key="3">
    <source>
        <dbReference type="Proteomes" id="UP000050497"/>
    </source>
</evidence>